<comment type="caution">
    <text evidence="1">The sequence shown here is derived from an EMBL/GenBank/DDBJ whole genome shotgun (WGS) entry which is preliminary data.</text>
</comment>
<reference evidence="1 2" key="1">
    <citation type="journal article" date="2020" name="Mol. Biol. Evol.">
        <title>Distinct Expression and Methylation Patterns for Genes with Different Fates following a Single Whole-Genome Duplication in Flowering Plants.</title>
        <authorList>
            <person name="Shi T."/>
            <person name="Rahmani R.S."/>
            <person name="Gugger P.F."/>
            <person name="Wang M."/>
            <person name="Li H."/>
            <person name="Zhang Y."/>
            <person name="Li Z."/>
            <person name="Wang Q."/>
            <person name="Van de Peer Y."/>
            <person name="Marchal K."/>
            <person name="Chen J."/>
        </authorList>
    </citation>
    <scope>NUCLEOTIDE SEQUENCE [LARGE SCALE GENOMIC DNA]</scope>
    <source>
        <tissue evidence="1">Leaf</tissue>
    </source>
</reference>
<dbReference type="AlphaFoldDB" id="A0A822ZUG9"/>
<gene>
    <name evidence="1" type="ORF">HUJ06_016876</name>
</gene>
<dbReference type="Proteomes" id="UP000607653">
    <property type="component" value="Unassembled WGS sequence"/>
</dbReference>
<organism evidence="1 2">
    <name type="scientific">Nelumbo nucifera</name>
    <name type="common">Sacred lotus</name>
    <dbReference type="NCBI Taxonomy" id="4432"/>
    <lineage>
        <taxon>Eukaryota</taxon>
        <taxon>Viridiplantae</taxon>
        <taxon>Streptophyta</taxon>
        <taxon>Embryophyta</taxon>
        <taxon>Tracheophyta</taxon>
        <taxon>Spermatophyta</taxon>
        <taxon>Magnoliopsida</taxon>
        <taxon>Proteales</taxon>
        <taxon>Nelumbonaceae</taxon>
        <taxon>Nelumbo</taxon>
    </lineage>
</organism>
<accession>A0A822ZUG9</accession>
<evidence type="ECO:0000313" key="2">
    <source>
        <dbReference type="Proteomes" id="UP000607653"/>
    </source>
</evidence>
<keyword evidence="2" id="KW-1185">Reference proteome</keyword>
<dbReference type="EMBL" id="DUZY01000008">
    <property type="protein sequence ID" value="DAD46939.1"/>
    <property type="molecule type" value="Genomic_DNA"/>
</dbReference>
<proteinExistence type="predicted"/>
<protein>
    <submittedName>
        <fullName evidence="1">Uncharacterized protein</fullName>
    </submittedName>
</protein>
<name>A0A822ZUG9_NELNU</name>
<sequence length="255" mass="29492">MCITWFRADYDSFITSITTYLDFCSLTIDDLHGLLRNHEIWLNQDILLLLLHHILMLSIANSRILTHYLQLVSYFVIPEEAWPVGVLLLLGSTESKSSGGCSSSVHRWKGKYFFMSRKGGWSLRLKLMTPVTKVKVLVTKCLTYEERETLGKMVSLWISMMEYTSEARLISAKLCPTQHEGCQKLVKELDKEKAKVARLRHLQRVQNQKKTALKCLYEEVVPPRPLKCLYEKVVEVDLDTERETRPPHPALPLRS</sequence>
<evidence type="ECO:0000313" key="1">
    <source>
        <dbReference type="EMBL" id="DAD46939.1"/>
    </source>
</evidence>